<sequence>MEQHKSHIGDLLPMRATARPGEPQFVLVPRPAGSLACGDLAREPVLGPARITDVGRAGPYVHLAWADERGPSTASARYPADQEFAVRAPHPVDRLKIERAIERATWAKRAVRGDAARLIAAHLNRGPGTALGGFTMDGAVTVALYDELEQVDAEQPIYRPWVQALVRYCLDRDYQGPLSGWGPAMPSEQPPAAQRLAPAPQRRRRTAVDLMAKKLMPTETARQLIDAAFTMGLTASRNELVAAKARWIIRHCITGEP</sequence>
<proteinExistence type="predicted"/>
<protein>
    <submittedName>
        <fullName evidence="2">Uncharacterized protein</fullName>
    </submittedName>
</protein>
<evidence type="ECO:0000313" key="2">
    <source>
        <dbReference type="EMBL" id="MDQ7903063.1"/>
    </source>
</evidence>
<reference evidence="2 3" key="1">
    <citation type="submission" date="2023-08" db="EMBL/GenBank/DDBJ databases">
        <title>Phytohabitans sansha sp. nov., isolated from marine sediment.</title>
        <authorList>
            <person name="Zhao Y."/>
            <person name="Yi K."/>
        </authorList>
    </citation>
    <scope>NUCLEOTIDE SEQUENCE [LARGE SCALE GENOMIC DNA]</scope>
    <source>
        <strain evidence="2 3">ZYX-F-186</strain>
    </source>
</reference>
<organism evidence="2 3">
    <name type="scientific">Phytohabitans maris</name>
    <dbReference type="NCBI Taxonomy" id="3071409"/>
    <lineage>
        <taxon>Bacteria</taxon>
        <taxon>Bacillati</taxon>
        <taxon>Actinomycetota</taxon>
        <taxon>Actinomycetes</taxon>
        <taxon>Micromonosporales</taxon>
        <taxon>Micromonosporaceae</taxon>
    </lineage>
</organism>
<keyword evidence="3" id="KW-1185">Reference proteome</keyword>
<feature type="region of interest" description="Disordered" evidence="1">
    <location>
        <begin position="181"/>
        <end position="203"/>
    </location>
</feature>
<gene>
    <name evidence="2" type="ORF">RB614_00825</name>
</gene>
<dbReference type="EMBL" id="JAVHUY010000001">
    <property type="protein sequence ID" value="MDQ7903063.1"/>
    <property type="molecule type" value="Genomic_DNA"/>
</dbReference>
<feature type="compositionally biased region" description="Low complexity" evidence="1">
    <location>
        <begin position="190"/>
        <end position="200"/>
    </location>
</feature>
<name>A0ABU0Z7M7_9ACTN</name>
<evidence type="ECO:0000256" key="1">
    <source>
        <dbReference type="SAM" id="MobiDB-lite"/>
    </source>
</evidence>
<comment type="caution">
    <text evidence="2">The sequence shown here is derived from an EMBL/GenBank/DDBJ whole genome shotgun (WGS) entry which is preliminary data.</text>
</comment>
<accession>A0ABU0Z7M7</accession>
<dbReference type="RefSeq" id="WP_308710334.1">
    <property type="nucleotide sequence ID" value="NZ_JAVHUY010000001.1"/>
</dbReference>
<evidence type="ECO:0000313" key="3">
    <source>
        <dbReference type="Proteomes" id="UP001230908"/>
    </source>
</evidence>
<dbReference type="Proteomes" id="UP001230908">
    <property type="component" value="Unassembled WGS sequence"/>
</dbReference>